<evidence type="ECO:0000313" key="2">
    <source>
        <dbReference type="Proteomes" id="UP000009222"/>
    </source>
</evidence>
<sequence>MANSELVKVMDFILNRCDEAEIDAVAAAVVRRRRELATYGGSMHMPDPKRMAKELSSQLNIDGNIEGLKNSVREYAIRIIRQEAPELTDSQIEELTRAWIPAPGKGGGVQAQAGGVPRDVLASMIDQFVLFSTGRMEAEEDEALRKEIGPWPDKYWKSFPQVIRLLLSDFLKGEMTEKDFNTRVGLALPAR</sequence>
<accession>F5YF92</accession>
<dbReference type="InParanoid" id="F5YF92"/>
<gene>
    <name evidence="1" type="ordered locus">TREAZ_1413</name>
</gene>
<dbReference type="STRING" id="545695.TREAZ_1413"/>
<name>F5YF92_LEAAZ</name>
<evidence type="ECO:0000313" key="1">
    <source>
        <dbReference type="EMBL" id="AEF80347.1"/>
    </source>
</evidence>
<organism evidence="1 2">
    <name type="scientific">Leadbettera azotonutricia (strain ATCC BAA-888 / DSM 13862 / ZAS-9)</name>
    <name type="common">Treponema azotonutricium</name>
    <dbReference type="NCBI Taxonomy" id="545695"/>
    <lineage>
        <taxon>Bacteria</taxon>
        <taxon>Pseudomonadati</taxon>
        <taxon>Spirochaetota</taxon>
        <taxon>Spirochaetia</taxon>
        <taxon>Spirochaetales</taxon>
        <taxon>Breznakiellaceae</taxon>
        <taxon>Leadbettera</taxon>
    </lineage>
</organism>
<keyword evidence="2" id="KW-1185">Reference proteome</keyword>
<dbReference type="HOGENOM" id="CLU_1377588_0_0_12"/>
<dbReference type="EMBL" id="CP001841">
    <property type="protein sequence ID" value="AEF80347.1"/>
    <property type="molecule type" value="Genomic_DNA"/>
</dbReference>
<dbReference type="KEGG" id="taz:TREAZ_1413"/>
<reference evidence="2" key="1">
    <citation type="submission" date="2009-12" db="EMBL/GenBank/DDBJ databases">
        <title>Complete sequence of Treponema azotonutricium strain ZAS-9.</title>
        <authorList>
            <person name="Tetu S.G."/>
            <person name="Matson E."/>
            <person name="Ren Q."/>
            <person name="Seshadri R."/>
            <person name="Elbourne L."/>
            <person name="Hassan K.A."/>
            <person name="Durkin A."/>
            <person name="Radune D."/>
            <person name="Mohamoud Y."/>
            <person name="Shay R."/>
            <person name="Jin S."/>
            <person name="Zhang X."/>
            <person name="Lucey K."/>
            <person name="Ballor N.R."/>
            <person name="Ottesen E."/>
            <person name="Rosenthal R."/>
            <person name="Allen A."/>
            <person name="Leadbetter J.R."/>
            <person name="Paulsen I.T."/>
        </authorList>
    </citation>
    <scope>NUCLEOTIDE SEQUENCE [LARGE SCALE GENOMIC DNA]</scope>
    <source>
        <strain evidence="2">ATCC BAA-888 / DSM 13862 / ZAS-9</strain>
    </source>
</reference>
<proteinExistence type="predicted"/>
<dbReference type="RefSeq" id="WP_015710591.1">
    <property type="nucleotide sequence ID" value="NC_015577.1"/>
</dbReference>
<reference evidence="1 2" key="2">
    <citation type="journal article" date="2011" name="ISME J.">
        <title>RNA-seq reveals cooperative metabolic interactions between two termite-gut spirochete species in co-culture.</title>
        <authorList>
            <person name="Rosenthal A.Z."/>
            <person name="Matson E.G."/>
            <person name="Eldar A."/>
            <person name="Leadbetter J.R."/>
        </authorList>
    </citation>
    <scope>NUCLEOTIDE SEQUENCE [LARGE SCALE GENOMIC DNA]</scope>
    <source>
        <strain evidence="2">ATCC BAA-888 / DSM 13862 / ZAS-9</strain>
    </source>
</reference>
<dbReference type="eggNOG" id="ENOG50348SD">
    <property type="taxonomic scope" value="Bacteria"/>
</dbReference>
<dbReference type="OrthoDB" id="358678at2"/>
<dbReference type="AlphaFoldDB" id="F5YF92"/>
<dbReference type="Proteomes" id="UP000009222">
    <property type="component" value="Chromosome"/>
</dbReference>
<protein>
    <submittedName>
        <fullName evidence="1">Uncharacterized protein</fullName>
    </submittedName>
</protein>